<accession>A0A934RT26</accession>
<comment type="caution">
    <text evidence="1">The sequence shown here is derived from an EMBL/GenBank/DDBJ whole genome shotgun (WGS) entry which is preliminary data.</text>
</comment>
<proteinExistence type="predicted"/>
<dbReference type="SUPFAM" id="SSF52540">
    <property type="entry name" value="P-loop containing nucleoside triphosphate hydrolases"/>
    <property type="match status" value="1"/>
</dbReference>
<dbReference type="AlphaFoldDB" id="A0A934RT26"/>
<dbReference type="Gene3D" id="3.40.50.300">
    <property type="entry name" value="P-loop containing nucleotide triphosphate hydrolases"/>
    <property type="match status" value="1"/>
</dbReference>
<evidence type="ECO:0000313" key="2">
    <source>
        <dbReference type="Proteomes" id="UP000617628"/>
    </source>
</evidence>
<dbReference type="RefSeq" id="WP_200355292.1">
    <property type="nucleotide sequence ID" value="NZ_JAENIL010000014.1"/>
</dbReference>
<name>A0A934RT26_9BACT</name>
<organism evidence="1 2">
    <name type="scientific">Pelagicoccus mobilis</name>
    <dbReference type="NCBI Taxonomy" id="415221"/>
    <lineage>
        <taxon>Bacteria</taxon>
        <taxon>Pseudomonadati</taxon>
        <taxon>Verrucomicrobiota</taxon>
        <taxon>Opitutia</taxon>
        <taxon>Puniceicoccales</taxon>
        <taxon>Pelagicoccaceae</taxon>
        <taxon>Pelagicoccus</taxon>
    </lineage>
</organism>
<dbReference type="Proteomes" id="UP000617628">
    <property type="component" value="Unassembled WGS sequence"/>
</dbReference>
<dbReference type="EMBL" id="JAENIL010000014">
    <property type="protein sequence ID" value="MBK1877075.1"/>
    <property type="molecule type" value="Genomic_DNA"/>
</dbReference>
<keyword evidence="2" id="KW-1185">Reference proteome</keyword>
<sequence>MSLVLAERLSHVYWIGGTSGSAKTTIARRIASEHDMLLYSCDEVMGDHARRCEPEECPLLMQFIEMSMDERWVNRTAQVMFDTFHWFHGEAFSCILDDLLNLPADRKVIAEGFRLLPLLVEPLLASPGNALWLLSSPEFRRKAFTERGSLWSIPNKTSNPEKALQNQLEREVLFEKHLSRQIESTGLRSIRVDGVLSEDELYAAVSRQFELEFEDA</sequence>
<gene>
    <name evidence="1" type="ORF">JIN87_09360</name>
</gene>
<evidence type="ECO:0000313" key="1">
    <source>
        <dbReference type="EMBL" id="MBK1877075.1"/>
    </source>
</evidence>
<dbReference type="InterPro" id="IPR027417">
    <property type="entry name" value="P-loop_NTPase"/>
</dbReference>
<protein>
    <submittedName>
        <fullName evidence="1">Uncharacterized protein</fullName>
    </submittedName>
</protein>
<reference evidence="1" key="1">
    <citation type="submission" date="2021-01" db="EMBL/GenBank/DDBJ databases">
        <title>Modified the classification status of verrucomicrobia.</title>
        <authorList>
            <person name="Feng X."/>
        </authorList>
    </citation>
    <scope>NUCLEOTIDE SEQUENCE</scope>
    <source>
        <strain evidence="1">KCTC 13126</strain>
    </source>
</reference>